<gene>
    <name evidence="2" type="ORF">BD289DRAFT_462697</name>
</gene>
<keyword evidence="3" id="KW-1185">Reference proteome</keyword>
<accession>A0A2T2ZZE2</accession>
<feature type="chain" id="PRO_5015631777" evidence="1">
    <location>
        <begin position="18"/>
        <end position="189"/>
    </location>
</feature>
<proteinExistence type="predicted"/>
<keyword evidence="1" id="KW-0732">Signal</keyword>
<organism evidence="2 3">
    <name type="scientific">Coniella lustricola</name>
    <dbReference type="NCBI Taxonomy" id="2025994"/>
    <lineage>
        <taxon>Eukaryota</taxon>
        <taxon>Fungi</taxon>
        <taxon>Dikarya</taxon>
        <taxon>Ascomycota</taxon>
        <taxon>Pezizomycotina</taxon>
        <taxon>Sordariomycetes</taxon>
        <taxon>Sordariomycetidae</taxon>
        <taxon>Diaporthales</taxon>
        <taxon>Schizoparmaceae</taxon>
        <taxon>Coniella</taxon>
    </lineage>
</organism>
<name>A0A2T2ZZE2_9PEZI</name>
<dbReference type="InParanoid" id="A0A2T2ZZE2"/>
<sequence length="189" mass="19959">MQFNIATIFALAGAASAAPQIQSRQTITTDDVFGLVALRSGSPVHFQSLQAQQSSFLSGLPSQNASCDVAGENFASFTLSSDGALSLYSTSAPYQEAFVDASGMGQGVWRYTTGAEPMVANGQRTAFYLDESNDLYFNNHSFIACPYLNGSYSFSVDVGSATPFGNEDCLSVSLRAVKSSTPVGCLYTS</sequence>
<feature type="signal peptide" evidence="1">
    <location>
        <begin position="1"/>
        <end position="17"/>
    </location>
</feature>
<dbReference type="AlphaFoldDB" id="A0A2T2ZZE2"/>
<dbReference type="Proteomes" id="UP000241462">
    <property type="component" value="Unassembled WGS sequence"/>
</dbReference>
<dbReference type="EMBL" id="KZ678543">
    <property type="protein sequence ID" value="PSR80087.1"/>
    <property type="molecule type" value="Genomic_DNA"/>
</dbReference>
<reference evidence="2 3" key="1">
    <citation type="journal article" date="2018" name="Mycol. Prog.">
        <title>Coniella lustricola, a new species from submerged detritus.</title>
        <authorList>
            <person name="Raudabaugh D.B."/>
            <person name="Iturriaga T."/>
            <person name="Carver A."/>
            <person name="Mondo S."/>
            <person name="Pangilinan J."/>
            <person name="Lipzen A."/>
            <person name="He G."/>
            <person name="Amirebrahimi M."/>
            <person name="Grigoriev I.V."/>
            <person name="Miller A.N."/>
        </authorList>
    </citation>
    <scope>NUCLEOTIDE SEQUENCE [LARGE SCALE GENOMIC DNA]</scope>
    <source>
        <strain evidence="2 3">B22-T-1</strain>
    </source>
</reference>
<protein>
    <submittedName>
        <fullName evidence="2">Cell wall protein PhiA</fullName>
    </submittedName>
</protein>
<dbReference type="OrthoDB" id="4093325at2759"/>
<evidence type="ECO:0000256" key="1">
    <source>
        <dbReference type="SAM" id="SignalP"/>
    </source>
</evidence>
<evidence type="ECO:0000313" key="3">
    <source>
        <dbReference type="Proteomes" id="UP000241462"/>
    </source>
</evidence>
<evidence type="ECO:0000313" key="2">
    <source>
        <dbReference type="EMBL" id="PSR80087.1"/>
    </source>
</evidence>